<reference evidence="2" key="1">
    <citation type="submission" date="2020-08" db="EMBL/GenBank/DDBJ databases">
        <title>Multicomponent nature underlies the extraordinary mechanical properties of spider dragline silk.</title>
        <authorList>
            <person name="Kono N."/>
            <person name="Nakamura H."/>
            <person name="Mori M."/>
            <person name="Yoshida Y."/>
            <person name="Ohtoshi R."/>
            <person name="Malay A.D."/>
            <person name="Moran D.A.P."/>
            <person name="Tomita M."/>
            <person name="Numata K."/>
            <person name="Arakawa K."/>
        </authorList>
    </citation>
    <scope>NUCLEOTIDE SEQUENCE</scope>
</reference>
<gene>
    <name evidence="2" type="ORF">NPIL_440671</name>
</gene>
<evidence type="ECO:0000313" key="2">
    <source>
        <dbReference type="EMBL" id="GFU18950.1"/>
    </source>
</evidence>
<evidence type="ECO:0000313" key="3">
    <source>
        <dbReference type="Proteomes" id="UP000887013"/>
    </source>
</evidence>
<keyword evidence="1" id="KW-0812">Transmembrane</keyword>
<comment type="caution">
    <text evidence="2">The sequence shown here is derived from an EMBL/GenBank/DDBJ whole genome shotgun (WGS) entry which is preliminary data.</text>
</comment>
<keyword evidence="1" id="KW-1133">Transmembrane helix</keyword>
<name>A0A8X6QD27_NEPPI</name>
<dbReference type="EMBL" id="BMAW01126938">
    <property type="protein sequence ID" value="GFU18950.1"/>
    <property type="molecule type" value="Genomic_DNA"/>
</dbReference>
<feature type="transmembrane region" description="Helical" evidence="1">
    <location>
        <begin position="89"/>
        <end position="110"/>
    </location>
</feature>
<accession>A0A8X6QD27</accession>
<organism evidence="2 3">
    <name type="scientific">Nephila pilipes</name>
    <name type="common">Giant wood spider</name>
    <name type="synonym">Nephila maculata</name>
    <dbReference type="NCBI Taxonomy" id="299642"/>
    <lineage>
        <taxon>Eukaryota</taxon>
        <taxon>Metazoa</taxon>
        <taxon>Ecdysozoa</taxon>
        <taxon>Arthropoda</taxon>
        <taxon>Chelicerata</taxon>
        <taxon>Arachnida</taxon>
        <taxon>Araneae</taxon>
        <taxon>Araneomorphae</taxon>
        <taxon>Entelegynae</taxon>
        <taxon>Araneoidea</taxon>
        <taxon>Nephilidae</taxon>
        <taxon>Nephila</taxon>
    </lineage>
</organism>
<keyword evidence="3" id="KW-1185">Reference proteome</keyword>
<sequence length="146" mass="16050">MCHFVKHLHVAMQDSNNGFKTFPISTYIRCLTSSLSLLFQILVMTFNVRRDGTDARTTPGAFLPIGSAMDLLTAVMVRTKGIAGHDTYVYVTVLAQKFSALSLCLFFVLFTRQPGCLLLLPSSGSTIQNHSPGVPRDRFLHSPSGI</sequence>
<dbReference type="AlphaFoldDB" id="A0A8X6QD27"/>
<evidence type="ECO:0000256" key="1">
    <source>
        <dbReference type="SAM" id="Phobius"/>
    </source>
</evidence>
<protein>
    <submittedName>
        <fullName evidence="2">Uncharacterized protein</fullName>
    </submittedName>
</protein>
<proteinExistence type="predicted"/>
<dbReference type="Proteomes" id="UP000887013">
    <property type="component" value="Unassembled WGS sequence"/>
</dbReference>
<feature type="transmembrane region" description="Helical" evidence="1">
    <location>
        <begin position="26"/>
        <end position="48"/>
    </location>
</feature>
<feature type="transmembrane region" description="Helical" evidence="1">
    <location>
        <begin position="60"/>
        <end position="77"/>
    </location>
</feature>
<keyword evidence="1" id="KW-0472">Membrane</keyword>